<feature type="non-terminal residue" evidence="2">
    <location>
        <position position="1"/>
    </location>
</feature>
<name>A0AAE1Z4M3_SCHME</name>
<comment type="caution">
    <text evidence="2">The sequence shown here is derived from an EMBL/GenBank/DDBJ whole genome shotgun (WGS) entry which is preliminary data.</text>
</comment>
<keyword evidence="3" id="KW-1185">Reference proteome</keyword>
<gene>
    <name evidence="2" type="ORF">MN116_008928</name>
</gene>
<evidence type="ECO:0000313" key="3">
    <source>
        <dbReference type="Proteomes" id="UP001292079"/>
    </source>
</evidence>
<evidence type="ECO:0000259" key="1">
    <source>
        <dbReference type="Pfam" id="PF14671"/>
    </source>
</evidence>
<reference evidence="2" key="2">
    <citation type="journal article" date="2023" name="Infect Dis Poverty">
        <title>Chromosome-scale genome of the human blood fluke Schistosoma mekongi and its implications for public health.</title>
        <authorList>
            <person name="Zhou M."/>
            <person name="Xu L."/>
            <person name="Xu D."/>
            <person name="Chen W."/>
            <person name="Khan J."/>
            <person name="Hu Y."/>
            <person name="Huang H."/>
            <person name="Wei H."/>
            <person name="Zhang Y."/>
            <person name="Chusongsang P."/>
            <person name="Tanasarnprasert K."/>
            <person name="Hu X."/>
            <person name="Limpanont Y."/>
            <person name="Lv Z."/>
        </authorList>
    </citation>
    <scope>NUCLEOTIDE SEQUENCE</scope>
    <source>
        <strain evidence="2">LV_2022a</strain>
    </source>
</reference>
<dbReference type="Proteomes" id="UP001292079">
    <property type="component" value="Unassembled WGS sequence"/>
</dbReference>
<evidence type="ECO:0000313" key="2">
    <source>
        <dbReference type="EMBL" id="KAK4467511.1"/>
    </source>
</evidence>
<dbReference type="EMBL" id="JALJAT010000025">
    <property type="protein sequence ID" value="KAK4467511.1"/>
    <property type="molecule type" value="Genomic_DNA"/>
</dbReference>
<dbReference type="AlphaFoldDB" id="A0AAE1Z4M3"/>
<proteinExistence type="predicted"/>
<sequence>MSGESYSICSQSFEWRFYFAFDDYCLMILSSAQIAAGCKLPSFYSDFGPLNLGQLYKYCIKLNKKLKSASLNEKIAHFTSCDSRKRANAAFLIGSYQ</sequence>
<accession>A0AAE1Z4M3</accession>
<dbReference type="Gene3D" id="3.90.190.10">
    <property type="entry name" value="Protein tyrosine phosphatase superfamily"/>
    <property type="match status" value="1"/>
</dbReference>
<dbReference type="InterPro" id="IPR029260">
    <property type="entry name" value="DSPn"/>
</dbReference>
<dbReference type="SUPFAM" id="SSF52799">
    <property type="entry name" value="(Phosphotyrosine protein) phosphatases II"/>
    <property type="match status" value="1"/>
</dbReference>
<reference evidence="2" key="1">
    <citation type="submission" date="2022-04" db="EMBL/GenBank/DDBJ databases">
        <authorList>
            <person name="Xu L."/>
            <person name="Lv Z."/>
        </authorList>
    </citation>
    <scope>NUCLEOTIDE SEQUENCE</scope>
    <source>
        <strain evidence="2">LV_2022a</strain>
    </source>
</reference>
<organism evidence="2 3">
    <name type="scientific">Schistosoma mekongi</name>
    <name type="common">Parasitic worm</name>
    <dbReference type="NCBI Taxonomy" id="38744"/>
    <lineage>
        <taxon>Eukaryota</taxon>
        <taxon>Metazoa</taxon>
        <taxon>Spiralia</taxon>
        <taxon>Lophotrochozoa</taxon>
        <taxon>Platyhelminthes</taxon>
        <taxon>Trematoda</taxon>
        <taxon>Digenea</taxon>
        <taxon>Strigeidida</taxon>
        <taxon>Schistosomatoidea</taxon>
        <taxon>Schistosomatidae</taxon>
        <taxon>Schistosoma</taxon>
    </lineage>
</organism>
<dbReference type="InterPro" id="IPR029021">
    <property type="entry name" value="Prot-tyrosine_phosphatase-like"/>
</dbReference>
<feature type="domain" description="Dual specificity/tyrosine protein phosphatase N-terminal" evidence="1">
    <location>
        <begin position="41"/>
        <end position="97"/>
    </location>
</feature>
<protein>
    <recommendedName>
        <fullName evidence="1">Dual specificity/tyrosine protein phosphatase N-terminal domain-containing protein</fullName>
    </recommendedName>
</protein>
<dbReference type="Pfam" id="PF14671">
    <property type="entry name" value="DSPn"/>
    <property type="match status" value="1"/>
</dbReference>